<feature type="transmembrane region" description="Helical" evidence="5">
    <location>
        <begin position="241"/>
        <end position="259"/>
    </location>
</feature>
<keyword evidence="5" id="KW-1003">Cell membrane</keyword>
<evidence type="ECO:0000256" key="4">
    <source>
        <dbReference type="ARBA" id="ARBA00023136"/>
    </source>
</evidence>
<proteinExistence type="inferred from homology"/>
<name>A0A933NX86_9HYPH</name>
<dbReference type="PANTHER" id="PTHR43701">
    <property type="entry name" value="MEMBRANE TRANSPORTER PROTEIN MJ0441-RELATED"/>
    <property type="match status" value="1"/>
</dbReference>
<dbReference type="Pfam" id="PF01925">
    <property type="entry name" value="TauE"/>
    <property type="match status" value="1"/>
</dbReference>
<feature type="transmembrane region" description="Helical" evidence="5">
    <location>
        <begin position="106"/>
        <end position="125"/>
    </location>
</feature>
<feature type="transmembrane region" description="Helical" evidence="5">
    <location>
        <begin position="146"/>
        <end position="179"/>
    </location>
</feature>
<evidence type="ECO:0000313" key="6">
    <source>
        <dbReference type="EMBL" id="MBI4920363.1"/>
    </source>
</evidence>
<organism evidence="6 7">
    <name type="scientific">Devosia nanyangense</name>
    <dbReference type="NCBI Taxonomy" id="1228055"/>
    <lineage>
        <taxon>Bacteria</taxon>
        <taxon>Pseudomonadati</taxon>
        <taxon>Pseudomonadota</taxon>
        <taxon>Alphaproteobacteria</taxon>
        <taxon>Hyphomicrobiales</taxon>
        <taxon>Devosiaceae</taxon>
        <taxon>Devosia</taxon>
    </lineage>
</organism>
<evidence type="ECO:0000256" key="5">
    <source>
        <dbReference type="RuleBase" id="RU363041"/>
    </source>
</evidence>
<dbReference type="GO" id="GO:0005886">
    <property type="term" value="C:plasma membrane"/>
    <property type="evidence" value="ECO:0007669"/>
    <property type="project" value="UniProtKB-SubCell"/>
</dbReference>
<evidence type="ECO:0000313" key="7">
    <source>
        <dbReference type="Proteomes" id="UP000782610"/>
    </source>
</evidence>
<reference evidence="6" key="1">
    <citation type="submission" date="2020-07" db="EMBL/GenBank/DDBJ databases">
        <title>Huge and variable diversity of episymbiotic CPR bacteria and DPANN archaea in groundwater ecosystems.</title>
        <authorList>
            <person name="He C.Y."/>
            <person name="Keren R."/>
            <person name="Whittaker M."/>
            <person name="Farag I.F."/>
            <person name="Doudna J."/>
            <person name="Cate J.H.D."/>
            <person name="Banfield J.F."/>
        </authorList>
    </citation>
    <scope>NUCLEOTIDE SEQUENCE</scope>
    <source>
        <strain evidence="6">NC_groundwater_1586_Pr3_B-0.1um_66_15</strain>
    </source>
</reference>
<accession>A0A933NX86</accession>
<evidence type="ECO:0000256" key="3">
    <source>
        <dbReference type="ARBA" id="ARBA00022989"/>
    </source>
</evidence>
<dbReference type="PANTHER" id="PTHR43701:SF2">
    <property type="entry name" value="MEMBRANE TRANSPORTER PROTEIN YJNA-RELATED"/>
    <property type="match status" value="1"/>
</dbReference>
<feature type="transmembrane region" description="Helical" evidence="5">
    <location>
        <begin position="7"/>
        <end position="28"/>
    </location>
</feature>
<dbReference type="InterPro" id="IPR051598">
    <property type="entry name" value="TSUP/Inactive_protease-like"/>
</dbReference>
<gene>
    <name evidence="6" type="ORF">HY834_01315</name>
</gene>
<keyword evidence="3 5" id="KW-1133">Transmembrane helix</keyword>
<feature type="transmembrane region" description="Helical" evidence="5">
    <location>
        <begin position="215"/>
        <end position="235"/>
    </location>
</feature>
<feature type="transmembrane region" description="Helical" evidence="5">
    <location>
        <begin position="75"/>
        <end position="94"/>
    </location>
</feature>
<comment type="similarity">
    <text evidence="5">Belongs to the 4-toluene sulfonate uptake permease (TSUP) (TC 2.A.102) family.</text>
</comment>
<keyword evidence="4 5" id="KW-0472">Membrane</keyword>
<comment type="caution">
    <text evidence="6">The sequence shown here is derived from an EMBL/GenBank/DDBJ whole genome shotgun (WGS) entry which is preliminary data.</text>
</comment>
<feature type="transmembrane region" description="Helical" evidence="5">
    <location>
        <begin position="191"/>
        <end position="208"/>
    </location>
</feature>
<sequence length="260" mass="26952">MNLWIDPLYSLSGLVVGFVVGLTGVGGGSLMTPLLILAFGIHPATAVGTDLLYAAVTKSAGSLVNGFRKAIDWAIVGRLALGSVPASALTLWFLSVAGPQSAATAHLLGTALGVMLLITALSLVFRGRLSRFAGRHRELPPLPQAILTTLCGAILGALVSLSSVGAGAIGVTVLILLYPRLTIQRIVASDIAHAVPLTLIAGLGHWAIGDVDWRMLISLLVGSIPGILIATHIAPRLDERLIRYLLAAVLAIVGMKLFLG</sequence>
<evidence type="ECO:0000256" key="1">
    <source>
        <dbReference type="ARBA" id="ARBA00004141"/>
    </source>
</evidence>
<comment type="subcellular location">
    <subcellularLocation>
        <location evidence="5">Cell membrane</location>
        <topology evidence="5">Multi-pass membrane protein</topology>
    </subcellularLocation>
    <subcellularLocation>
        <location evidence="1">Membrane</location>
        <topology evidence="1">Multi-pass membrane protein</topology>
    </subcellularLocation>
</comment>
<feature type="transmembrane region" description="Helical" evidence="5">
    <location>
        <begin position="34"/>
        <end position="54"/>
    </location>
</feature>
<keyword evidence="2 5" id="KW-0812">Transmembrane</keyword>
<evidence type="ECO:0000256" key="2">
    <source>
        <dbReference type="ARBA" id="ARBA00022692"/>
    </source>
</evidence>
<protein>
    <recommendedName>
        <fullName evidence="5">Probable membrane transporter protein</fullName>
    </recommendedName>
</protein>
<dbReference type="InterPro" id="IPR002781">
    <property type="entry name" value="TM_pro_TauE-like"/>
</dbReference>
<dbReference type="EMBL" id="JACRAF010000004">
    <property type="protein sequence ID" value="MBI4920363.1"/>
    <property type="molecule type" value="Genomic_DNA"/>
</dbReference>
<dbReference type="AlphaFoldDB" id="A0A933NX86"/>
<dbReference type="Proteomes" id="UP000782610">
    <property type="component" value="Unassembled WGS sequence"/>
</dbReference>